<name>A0A2G9UPI6_TELCI</name>
<dbReference type="AlphaFoldDB" id="A0A2G9UPI6"/>
<feature type="region of interest" description="Disordered" evidence="1">
    <location>
        <begin position="1"/>
        <end position="30"/>
    </location>
</feature>
<keyword evidence="3" id="KW-1185">Reference proteome</keyword>
<dbReference type="EMBL" id="KZ345776">
    <property type="protein sequence ID" value="PIO72073.1"/>
    <property type="molecule type" value="Genomic_DNA"/>
</dbReference>
<protein>
    <submittedName>
        <fullName evidence="2">Uncharacterized protein</fullName>
    </submittedName>
</protein>
<sequence length="93" mass="10475">MASATGCRSGRKDCGRAAHRRRSLRPPLPPPLTPLFFFCMACCRAGGQLGGMMSTYPDHPDVDHRERLVEVVRMSDSDPSTVIRQYRQKRTNL</sequence>
<reference evidence="2 3" key="1">
    <citation type="submission" date="2015-09" db="EMBL/GenBank/DDBJ databases">
        <title>Draft genome of the parasitic nematode Teladorsagia circumcincta isolate WARC Sus (inbred).</title>
        <authorList>
            <person name="Mitreva M."/>
        </authorList>
    </citation>
    <scope>NUCLEOTIDE SEQUENCE [LARGE SCALE GENOMIC DNA]</scope>
    <source>
        <strain evidence="2 3">S</strain>
    </source>
</reference>
<evidence type="ECO:0000256" key="1">
    <source>
        <dbReference type="SAM" id="MobiDB-lite"/>
    </source>
</evidence>
<evidence type="ECO:0000313" key="3">
    <source>
        <dbReference type="Proteomes" id="UP000230423"/>
    </source>
</evidence>
<dbReference type="Proteomes" id="UP000230423">
    <property type="component" value="Unassembled WGS sequence"/>
</dbReference>
<accession>A0A2G9UPI6</accession>
<organism evidence="2 3">
    <name type="scientific">Teladorsagia circumcincta</name>
    <name type="common">Brown stomach worm</name>
    <name type="synonym">Ostertagia circumcincta</name>
    <dbReference type="NCBI Taxonomy" id="45464"/>
    <lineage>
        <taxon>Eukaryota</taxon>
        <taxon>Metazoa</taxon>
        <taxon>Ecdysozoa</taxon>
        <taxon>Nematoda</taxon>
        <taxon>Chromadorea</taxon>
        <taxon>Rhabditida</taxon>
        <taxon>Rhabditina</taxon>
        <taxon>Rhabditomorpha</taxon>
        <taxon>Strongyloidea</taxon>
        <taxon>Trichostrongylidae</taxon>
        <taxon>Teladorsagia</taxon>
    </lineage>
</organism>
<evidence type="ECO:0000313" key="2">
    <source>
        <dbReference type="EMBL" id="PIO72073.1"/>
    </source>
</evidence>
<proteinExistence type="predicted"/>
<gene>
    <name evidence="2" type="ORF">TELCIR_06005</name>
</gene>